<accession>A0ABR3FBB0</accession>
<evidence type="ECO:0000313" key="1">
    <source>
        <dbReference type="EMBL" id="KAL0572527.1"/>
    </source>
</evidence>
<comment type="caution">
    <text evidence="1">The sequence shown here is derived from an EMBL/GenBank/DDBJ whole genome shotgun (WGS) entry which is preliminary data.</text>
</comment>
<keyword evidence="2" id="KW-1185">Reference proteome</keyword>
<name>A0ABR3FBB0_9AGAR</name>
<gene>
    <name evidence="1" type="ORF">V5O48_009431</name>
</gene>
<reference evidence="1 2" key="1">
    <citation type="submission" date="2024-02" db="EMBL/GenBank/DDBJ databases">
        <title>A draft genome for the cacao thread blight pathogen Marasmius crinis-equi.</title>
        <authorList>
            <person name="Cohen S.P."/>
            <person name="Baruah I.K."/>
            <person name="Amoako-Attah I."/>
            <person name="Bukari Y."/>
            <person name="Meinhardt L.W."/>
            <person name="Bailey B.A."/>
        </authorList>
    </citation>
    <scope>NUCLEOTIDE SEQUENCE [LARGE SCALE GENOMIC DNA]</scope>
    <source>
        <strain evidence="1 2">GH-76</strain>
    </source>
</reference>
<protein>
    <submittedName>
        <fullName evidence="1">Uncharacterized protein</fullName>
    </submittedName>
</protein>
<sequence length="571" mass="65260">MINQLQLKAAIENYKETHDLKTTADVFHKLQDANITESSFLHHAAQAANHMRNAMVKEILTQEIHLVCDTIGRFRKDDKLGAMVMDIIIPAVARMRAKISSSFSTLFSAQLLKDFKLLARLDLSDIKTSDRFFNKLQTNTWLSPWNYDTWRSCLDDMSPTNIDLDQAIRTHLGKRKAEDSVNLDSLCKRPQLSLEEAAYQVLASDIANFDPLDSLGRLSSEDVHTIRTNFDSALEQNKYKMAGKSMKERLPFPDACQEDAKQATVPKPLDDFKSIIVDLLKDGYRKNNKHYVVLDPELTDKNVRVLDEHEKILTFLLSRLPEKLRLHLIGKLKVLFDGALREVDTEQEGNPDFESIHLSYWNRYTTRGDGAPEDADPQLLRRVGVPRMNFQSTLPCLLKETMEFQREWELLQEIMKPVFEWVGNQVKKYFLEEASHIQMFVDLLPGDAYSPIHPFRGIVINFNIASTFHRDPKDEQICLVMCISDCVAGELVLYEPGIVLKLRCGNTVIFRSTEISHFNLHFVGERASFVMSTDRAGKAWAKDRNGWAVKGARKGIIEDAIATDIVSKQRS</sequence>
<dbReference type="Gene3D" id="3.60.130.30">
    <property type="match status" value="1"/>
</dbReference>
<dbReference type="EMBL" id="JBAHYK010000618">
    <property type="protein sequence ID" value="KAL0572527.1"/>
    <property type="molecule type" value="Genomic_DNA"/>
</dbReference>
<evidence type="ECO:0000313" key="2">
    <source>
        <dbReference type="Proteomes" id="UP001465976"/>
    </source>
</evidence>
<organism evidence="1 2">
    <name type="scientific">Marasmius crinis-equi</name>
    <dbReference type="NCBI Taxonomy" id="585013"/>
    <lineage>
        <taxon>Eukaryota</taxon>
        <taxon>Fungi</taxon>
        <taxon>Dikarya</taxon>
        <taxon>Basidiomycota</taxon>
        <taxon>Agaricomycotina</taxon>
        <taxon>Agaricomycetes</taxon>
        <taxon>Agaricomycetidae</taxon>
        <taxon>Agaricales</taxon>
        <taxon>Marasmiineae</taxon>
        <taxon>Marasmiaceae</taxon>
        <taxon>Marasmius</taxon>
    </lineage>
</organism>
<dbReference type="Proteomes" id="UP001465976">
    <property type="component" value="Unassembled WGS sequence"/>
</dbReference>
<proteinExistence type="predicted"/>